<feature type="region of interest" description="Disordered" evidence="1">
    <location>
        <begin position="136"/>
        <end position="165"/>
    </location>
</feature>
<evidence type="ECO:0000256" key="1">
    <source>
        <dbReference type="SAM" id="MobiDB-lite"/>
    </source>
</evidence>
<accession>A0A1J5P9F4</accession>
<gene>
    <name evidence="2" type="ORF">GALL_540110</name>
</gene>
<protein>
    <submittedName>
        <fullName evidence="2">Uncharacterized protein</fullName>
    </submittedName>
</protein>
<dbReference type="AlphaFoldDB" id="A0A1J5P9F4"/>
<reference evidence="2" key="1">
    <citation type="submission" date="2016-10" db="EMBL/GenBank/DDBJ databases">
        <title>Sequence of Gallionella enrichment culture.</title>
        <authorList>
            <person name="Poehlein A."/>
            <person name="Muehling M."/>
            <person name="Daniel R."/>
        </authorList>
    </citation>
    <scope>NUCLEOTIDE SEQUENCE</scope>
</reference>
<dbReference type="EMBL" id="MLJW01008115">
    <property type="protein sequence ID" value="OIQ64439.1"/>
    <property type="molecule type" value="Genomic_DNA"/>
</dbReference>
<evidence type="ECO:0000313" key="2">
    <source>
        <dbReference type="EMBL" id="OIQ64439.1"/>
    </source>
</evidence>
<proteinExistence type="predicted"/>
<sequence length="210" mass="24221">MPELGEDFPRLQIATEPLMSGRAELAVHRATCLRRHAQGVALRLRDEHRLDRVALPDIEQPLHRAVGRARFGEHRQRRNVRMLAQELAQRLGQIAHGVEIGHAFLVDPAKHLPRAKCGVPMLSKPIHQTGMVELQQVGGGHGDQSSRRGMPALNGNRSPSPERRRRFRCLRFRQRLSHAPRWRRCCRRNRREWFRERPFSGRLRPSGHGS</sequence>
<name>A0A1J5P9F4_9ZZZZ</name>
<organism evidence="2">
    <name type="scientific">mine drainage metagenome</name>
    <dbReference type="NCBI Taxonomy" id="410659"/>
    <lineage>
        <taxon>unclassified sequences</taxon>
        <taxon>metagenomes</taxon>
        <taxon>ecological metagenomes</taxon>
    </lineage>
</organism>
<comment type="caution">
    <text evidence="2">The sequence shown here is derived from an EMBL/GenBank/DDBJ whole genome shotgun (WGS) entry which is preliminary data.</text>
</comment>